<dbReference type="GO" id="GO:0008233">
    <property type="term" value="F:peptidase activity"/>
    <property type="evidence" value="ECO:0007669"/>
    <property type="project" value="InterPro"/>
</dbReference>
<evidence type="ECO:0000256" key="2">
    <source>
        <dbReference type="ARBA" id="ARBA00022801"/>
    </source>
</evidence>
<proteinExistence type="inferred from homology"/>
<feature type="chain" id="PRO_5004794954" evidence="3">
    <location>
        <begin position="21"/>
        <end position="355"/>
    </location>
</feature>
<dbReference type="InParanoid" id="W0RGB8"/>
<dbReference type="GO" id="GO:0006508">
    <property type="term" value="P:proteolysis"/>
    <property type="evidence" value="ECO:0007669"/>
    <property type="project" value="InterPro"/>
</dbReference>
<dbReference type="GO" id="GO:0016020">
    <property type="term" value="C:membrane"/>
    <property type="evidence" value="ECO:0007669"/>
    <property type="project" value="TreeGrafter"/>
</dbReference>
<evidence type="ECO:0000313" key="5">
    <source>
        <dbReference type="EMBL" id="AHG89482.1"/>
    </source>
</evidence>
<organism evidence="5 6">
    <name type="scientific">Gemmatirosa kalamazoonensis</name>
    <dbReference type="NCBI Taxonomy" id="861299"/>
    <lineage>
        <taxon>Bacteria</taxon>
        <taxon>Pseudomonadati</taxon>
        <taxon>Gemmatimonadota</taxon>
        <taxon>Gemmatimonadia</taxon>
        <taxon>Gemmatimonadales</taxon>
        <taxon>Gemmatimonadaceae</taxon>
        <taxon>Gemmatirosa</taxon>
    </lineage>
</organism>
<reference evidence="5 6" key="1">
    <citation type="journal article" date="2014" name="Genome Announc.">
        <title>Genome Sequence and Methylome of Soil Bacterium Gemmatirosa kalamazoonensis KBS708T, a Member of the Rarely Cultivated Gemmatimonadetes Phylum.</title>
        <authorList>
            <person name="Debruyn J.M."/>
            <person name="Radosevich M."/>
            <person name="Wommack K.E."/>
            <person name="Polson S.W."/>
            <person name="Hauser L.J."/>
            <person name="Fawaz M.N."/>
            <person name="Korlach J."/>
            <person name="Tsai Y.C."/>
        </authorList>
    </citation>
    <scope>NUCLEOTIDE SEQUENCE [LARGE SCALE GENOMIC DNA]</scope>
    <source>
        <strain evidence="5 6">KBS708</strain>
    </source>
</reference>
<evidence type="ECO:0000259" key="4">
    <source>
        <dbReference type="Pfam" id="PF00561"/>
    </source>
</evidence>
<dbReference type="PANTHER" id="PTHR43798">
    <property type="entry name" value="MONOACYLGLYCEROL LIPASE"/>
    <property type="match status" value="1"/>
</dbReference>
<dbReference type="InterPro" id="IPR000073">
    <property type="entry name" value="AB_hydrolase_1"/>
</dbReference>
<dbReference type="NCBIfam" id="TIGR01250">
    <property type="entry name" value="pro_imino_pep_2"/>
    <property type="match status" value="1"/>
</dbReference>
<keyword evidence="3" id="KW-0732">Signal</keyword>
<dbReference type="Proteomes" id="UP000019151">
    <property type="component" value="Chromosome"/>
</dbReference>
<dbReference type="STRING" id="861299.J421_1945"/>
<evidence type="ECO:0000313" key="6">
    <source>
        <dbReference type="Proteomes" id="UP000019151"/>
    </source>
</evidence>
<dbReference type="PRINTS" id="PR00793">
    <property type="entry name" value="PROAMNOPTASE"/>
</dbReference>
<dbReference type="PROSITE" id="PS51257">
    <property type="entry name" value="PROKAR_LIPOPROTEIN"/>
    <property type="match status" value="1"/>
</dbReference>
<name>W0RGB8_9BACT</name>
<protein>
    <submittedName>
        <fullName evidence="5">Proline-specific peptidase</fullName>
    </submittedName>
</protein>
<dbReference type="PANTHER" id="PTHR43798:SF33">
    <property type="entry name" value="HYDROLASE, PUTATIVE (AFU_ORTHOLOGUE AFUA_2G14860)-RELATED"/>
    <property type="match status" value="1"/>
</dbReference>
<dbReference type="SUPFAM" id="SSF53474">
    <property type="entry name" value="alpha/beta-Hydrolases"/>
    <property type="match status" value="1"/>
</dbReference>
<accession>W0RGB8</accession>
<evidence type="ECO:0000256" key="3">
    <source>
        <dbReference type="SAM" id="SignalP"/>
    </source>
</evidence>
<dbReference type="AlphaFoldDB" id="W0RGB8"/>
<feature type="signal peptide" evidence="3">
    <location>
        <begin position="1"/>
        <end position="20"/>
    </location>
</feature>
<dbReference type="InterPro" id="IPR005945">
    <property type="entry name" value="Pro_imino_pep"/>
</dbReference>
<gene>
    <name evidence="5" type="ORF">J421_1945</name>
</gene>
<dbReference type="InterPro" id="IPR002410">
    <property type="entry name" value="Peptidase_S33"/>
</dbReference>
<dbReference type="PATRIC" id="fig|861299.3.peg.1980"/>
<dbReference type="EMBL" id="CP007128">
    <property type="protein sequence ID" value="AHG89482.1"/>
    <property type="molecule type" value="Genomic_DNA"/>
</dbReference>
<keyword evidence="2" id="KW-0378">Hydrolase</keyword>
<dbReference type="KEGG" id="gba:J421_1945"/>
<dbReference type="HOGENOM" id="CLU_020336_15_0_0"/>
<dbReference type="OrthoDB" id="9796770at2"/>
<comment type="similarity">
    <text evidence="1">Belongs to the peptidase S33 family.</text>
</comment>
<dbReference type="Pfam" id="PF00561">
    <property type="entry name" value="Abhydrolase_1"/>
    <property type="match status" value="1"/>
</dbReference>
<dbReference type="InterPro" id="IPR050266">
    <property type="entry name" value="AB_hydrolase_sf"/>
</dbReference>
<dbReference type="InterPro" id="IPR029058">
    <property type="entry name" value="AB_hydrolase_fold"/>
</dbReference>
<dbReference type="eggNOG" id="COG2267">
    <property type="taxonomic scope" value="Bacteria"/>
</dbReference>
<dbReference type="Gene3D" id="3.40.50.1820">
    <property type="entry name" value="alpha/beta hydrolase"/>
    <property type="match status" value="1"/>
</dbReference>
<feature type="domain" description="AB hydrolase-1" evidence="4">
    <location>
        <begin position="83"/>
        <end position="335"/>
    </location>
</feature>
<sequence length="355" mass="39733">MRRHLLVALLPLVVAAACRAGSSTPSDSARAGATPPNATAAYFDTAGRTDVLSGGVRLIPITTPKGTFHVWTKRIGNNPRVKVLLLHGGPGATHEYMEAFDSYFPAANVEYYYYDQLGSFYSDNPKDSSLVNTARYVEEVEQVRKALGLDRTNFYLLGQSWGGLLATEYALKYQQNLKGLVISNMMSSIPAYNEYAHKVLMPAMDQKALAEIQAIEARKDFQSPRYMALLTPNFYEQHLLRMPADSWPDPVKRAFAHINEDVYVPMQGPSEMGASGKLEHWDRTADLPKITVPTLVIGAKYDTMDPAFMERMAKSMPHARYLYCPNGSHMAMYDDQHTYMDGVIRFIHDVDAGRF</sequence>
<evidence type="ECO:0000256" key="1">
    <source>
        <dbReference type="ARBA" id="ARBA00010088"/>
    </source>
</evidence>
<dbReference type="RefSeq" id="WP_025410978.1">
    <property type="nucleotide sequence ID" value="NZ_CP007128.1"/>
</dbReference>
<keyword evidence="6" id="KW-1185">Reference proteome</keyword>